<gene>
    <name evidence="1" type="ORF">V1525DRAFT_448722</name>
</gene>
<sequence>MPIQSAFNFVHASLDEVLDDLCVRFIINCPPEELASVERVCFQVEEAHWFYEDFIRSENPQLPSLSQKNFTARIFAHCPVLRKWSDMQDQAFAHFLQYKTRVPVRGVIILNRKMDKCILVKGWKTSASWGFPKGKINQGESDEDCAVREVVEETGYDVSALLKKEDYIELTMREQQVRLYVVVGVPMDTVFQPQTRKEISKIEWFSLNSLPTFNKADTTAENGVNAKRFYMVAPFIKPLRKWIHDHQPAATPIQSKKILQKKSARQHHHMAEPITQRIIENPQPEDPAKSILALLRTTQLER</sequence>
<organism evidence="1 2">
    <name type="scientific">Lipomyces kononenkoae</name>
    <name type="common">Yeast</name>
    <dbReference type="NCBI Taxonomy" id="34357"/>
    <lineage>
        <taxon>Eukaryota</taxon>
        <taxon>Fungi</taxon>
        <taxon>Dikarya</taxon>
        <taxon>Ascomycota</taxon>
        <taxon>Saccharomycotina</taxon>
        <taxon>Lipomycetes</taxon>
        <taxon>Lipomycetales</taxon>
        <taxon>Lipomycetaceae</taxon>
        <taxon>Lipomyces</taxon>
    </lineage>
</organism>
<evidence type="ECO:0000313" key="2">
    <source>
        <dbReference type="Proteomes" id="UP001433508"/>
    </source>
</evidence>
<dbReference type="Proteomes" id="UP001433508">
    <property type="component" value="Unassembled WGS sequence"/>
</dbReference>
<proteinExistence type="predicted"/>
<name>A0ACC3T732_LIPKO</name>
<protein>
    <submittedName>
        <fullName evidence="1">Dcp2, box A domain-containing protein</fullName>
    </submittedName>
</protein>
<comment type="caution">
    <text evidence="1">The sequence shown here is derived from an EMBL/GenBank/DDBJ whole genome shotgun (WGS) entry which is preliminary data.</text>
</comment>
<dbReference type="EMBL" id="MU971344">
    <property type="protein sequence ID" value="KAK9239748.1"/>
    <property type="molecule type" value="Genomic_DNA"/>
</dbReference>
<evidence type="ECO:0000313" key="1">
    <source>
        <dbReference type="EMBL" id="KAK9239748.1"/>
    </source>
</evidence>
<reference evidence="2" key="1">
    <citation type="journal article" date="2024" name="Front. Bioeng. Biotechnol.">
        <title>Genome-scale model development and genomic sequencing of the oleaginous clade Lipomyces.</title>
        <authorList>
            <person name="Czajka J.J."/>
            <person name="Han Y."/>
            <person name="Kim J."/>
            <person name="Mondo S.J."/>
            <person name="Hofstad B.A."/>
            <person name="Robles A."/>
            <person name="Haridas S."/>
            <person name="Riley R."/>
            <person name="LaButti K."/>
            <person name="Pangilinan J."/>
            <person name="Andreopoulos W."/>
            <person name="Lipzen A."/>
            <person name="Yan J."/>
            <person name="Wang M."/>
            <person name="Ng V."/>
            <person name="Grigoriev I.V."/>
            <person name="Spatafora J.W."/>
            <person name="Magnuson J.K."/>
            <person name="Baker S.E."/>
            <person name="Pomraning K.R."/>
        </authorList>
    </citation>
    <scope>NUCLEOTIDE SEQUENCE [LARGE SCALE GENOMIC DNA]</scope>
    <source>
        <strain evidence="2">CBS 7786</strain>
    </source>
</reference>
<keyword evidence="2" id="KW-1185">Reference proteome</keyword>
<accession>A0ACC3T732</accession>